<accession>A0A6A5SIK2</accession>
<name>A0A6A5SIK2_9PLEO</name>
<evidence type="ECO:0000313" key="1">
    <source>
        <dbReference type="EMBL" id="KAF1939438.1"/>
    </source>
</evidence>
<evidence type="ECO:0000313" key="2">
    <source>
        <dbReference type="Proteomes" id="UP000800038"/>
    </source>
</evidence>
<gene>
    <name evidence="1" type="ORF">EJ02DRAFT_497062</name>
</gene>
<sequence length="148" mass="16634">TSELHFHITHTECLSLFKSCIFVELDGEVNTLSSKSGGEVPISSVATRPGFEVTVEKFARHNWGRAREYIIGSRRGIGASMPTYPQDIDGDMVVKEWTDPADIANPLFFWNLNSVITTLTDTPFSAKQCLARSVFGSWWIPFQLFVLF</sequence>
<feature type="non-terminal residue" evidence="1">
    <location>
        <position position="1"/>
    </location>
</feature>
<dbReference type="EMBL" id="ML976081">
    <property type="protein sequence ID" value="KAF1939438.1"/>
    <property type="molecule type" value="Genomic_DNA"/>
</dbReference>
<dbReference type="OrthoDB" id="504210at2759"/>
<proteinExistence type="predicted"/>
<keyword evidence="2" id="KW-1185">Reference proteome</keyword>
<organism evidence="1 2">
    <name type="scientific">Clathrospora elynae</name>
    <dbReference type="NCBI Taxonomy" id="706981"/>
    <lineage>
        <taxon>Eukaryota</taxon>
        <taxon>Fungi</taxon>
        <taxon>Dikarya</taxon>
        <taxon>Ascomycota</taxon>
        <taxon>Pezizomycotina</taxon>
        <taxon>Dothideomycetes</taxon>
        <taxon>Pleosporomycetidae</taxon>
        <taxon>Pleosporales</taxon>
        <taxon>Diademaceae</taxon>
        <taxon>Clathrospora</taxon>
    </lineage>
</organism>
<dbReference type="Proteomes" id="UP000800038">
    <property type="component" value="Unassembled WGS sequence"/>
</dbReference>
<dbReference type="AlphaFoldDB" id="A0A6A5SIK2"/>
<reference evidence="1" key="1">
    <citation type="journal article" date="2020" name="Stud. Mycol.">
        <title>101 Dothideomycetes genomes: a test case for predicting lifestyles and emergence of pathogens.</title>
        <authorList>
            <person name="Haridas S."/>
            <person name="Albert R."/>
            <person name="Binder M."/>
            <person name="Bloem J."/>
            <person name="Labutti K."/>
            <person name="Salamov A."/>
            <person name="Andreopoulos B."/>
            <person name="Baker S."/>
            <person name="Barry K."/>
            <person name="Bills G."/>
            <person name="Bluhm B."/>
            <person name="Cannon C."/>
            <person name="Castanera R."/>
            <person name="Culley D."/>
            <person name="Daum C."/>
            <person name="Ezra D."/>
            <person name="Gonzalez J."/>
            <person name="Henrissat B."/>
            <person name="Kuo A."/>
            <person name="Liang C."/>
            <person name="Lipzen A."/>
            <person name="Lutzoni F."/>
            <person name="Magnuson J."/>
            <person name="Mondo S."/>
            <person name="Nolan M."/>
            <person name="Ohm R."/>
            <person name="Pangilinan J."/>
            <person name="Park H.-J."/>
            <person name="Ramirez L."/>
            <person name="Alfaro M."/>
            <person name="Sun H."/>
            <person name="Tritt A."/>
            <person name="Yoshinaga Y."/>
            <person name="Zwiers L.-H."/>
            <person name="Turgeon B."/>
            <person name="Goodwin S."/>
            <person name="Spatafora J."/>
            <person name="Crous P."/>
            <person name="Grigoriev I."/>
        </authorList>
    </citation>
    <scope>NUCLEOTIDE SEQUENCE</scope>
    <source>
        <strain evidence="1">CBS 161.51</strain>
    </source>
</reference>
<protein>
    <submittedName>
        <fullName evidence="1">Uncharacterized protein</fullName>
    </submittedName>
</protein>